<organism evidence="11 12">
    <name type="scientific">Marinobacter lipolyticus SM19</name>
    <dbReference type="NCBI Taxonomy" id="1318628"/>
    <lineage>
        <taxon>Bacteria</taxon>
        <taxon>Pseudomonadati</taxon>
        <taxon>Pseudomonadota</taxon>
        <taxon>Gammaproteobacteria</taxon>
        <taxon>Pseudomonadales</taxon>
        <taxon>Marinobacteraceae</taxon>
        <taxon>Marinobacter</taxon>
    </lineage>
</organism>
<evidence type="ECO:0000256" key="7">
    <source>
        <dbReference type="HAMAP-Rule" id="MF_00639"/>
    </source>
</evidence>
<dbReference type="GO" id="GO:0008360">
    <property type="term" value="P:regulation of cell shape"/>
    <property type="evidence" value="ECO:0007669"/>
    <property type="project" value="UniProtKB-KW"/>
</dbReference>
<evidence type="ECO:0000256" key="8">
    <source>
        <dbReference type="RuleBase" id="RU003664"/>
    </source>
</evidence>
<dbReference type="InterPro" id="IPR013221">
    <property type="entry name" value="Mur_ligase_cen"/>
</dbReference>
<feature type="domain" description="Mur ligase central" evidence="10">
    <location>
        <begin position="114"/>
        <end position="285"/>
    </location>
</feature>
<dbReference type="InterPro" id="IPR036565">
    <property type="entry name" value="Mur-like_cat_sf"/>
</dbReference>
<evidence type="ECO:0000313" key="12">
    <source>
        <dbReference type="Proteomes" id="UP000016540"/>
    </source>
</evidence>
<proteinExistence type="inferred from homology"/>
<comment type="catalytic activity">
    <reaction evidence="7 8">
        <text>UDP-N-acetyl-alpha-D-muramoyl-L-alanine + D-glutamate + ATP = UDP-N-acetyl-alpha-D-muramoyl-L-alanyl-D-glutamate + ADP + phosphate + H(+)</text>
        <dbReference type="Rhea" id="RHEA:16429"/>
        <dbReference type="ChEBI" id="CHEBI:15378"/>
        <dbReference type="ChEBI" id="CHEBI:29986"/>
        <dbReference type="ChEBI" id="CHEBI:30616"/>
        <dbReference type="ChEBI" id="CHEBI:43474"/>
        <dbReference type="ChEBI" id="CHEBI:83898"/>
        <dbReference type="ChEBI" id="CHEBI:83900"/>
        <dbReference type="ChEBI" id="CHEBI:456216"/>
        <dbReference type="EC" id="6.3.2.9"/>
    </reaction>
</comment>
<feature type="binding site" evidence="7">
    <location>
        <begin position="116"/>
        <end position="122"/>
    </location>
    <ligand>
        <name>ATP</name>
        <dbReference type="ChEBI" id="CHEBI:30616"/>
    </ligand>
</feature>
<dbReference type="GO" id="GO:0051301">
    <property type="term" value="P:cell division"/>
    <property type="evidence" value="ECO:0007669"/>
    <property type="project" value="UniProtKB-KW"/>
</dbReference>
<dbReference type="SUPFAM" id="SSF53244">
    <property type="entry name" value="MurD-like peptide ligases, peptide-binding domain"/>
    <property type="match status" value="1"/>
</dbReference>
<comment type="caution">
    <text evidence="11">The sequence shown here is derived from an EMBL/GenBank/DDBJ whole genome shotgun (WGS) entry which is preliminary data.</text>
</comment>
<dbReference type="Gene3D" id="3.90.190.20">
    <property type="entry name" value="Mur ligase, C-terminal domain"/>
    <property type="match status" value="1"/>
</dbReference>
<sequence length="446" mass="47795">MSVIVSDRRTLVVGLGKTGLSCVRYLCAQGREIAVADSRENPPGLDELKSGWPDVPVHTGPFDSELFATFNELIVSPGVSVEIPAIRAAVAKGAQVRGDIDLFAQAADAPIVAITGSNGKTTVTTLVGDMARAAGRRVEVGGNIGTPALDLLGRDADLYVLELSSFQLETTEELNALAATVLNVSDDHMDRYPSKMEYFQAKQRIFRGCKNAIVNLDDALSTPMARDNLRFLCFGFHRVNPDTFSTREDDQGTWITFGFDNLLLAEDLKLLGRHNISNVMAALALGQAAGLPMETMLSVVREFRGLPHRCEFIRRVNDVDYINDSKGTNVGATVAAIESLVPASGKIVLIAGGDSKGADFSPLEAPVTLHCRAVVLIGRDANRIADNIGTAAPVSNAQTMAEAVAQAASLAQPGDRVLLSPACASFDMFRDYSDRGDQFRQQVEGL</sequence>
<dbReference type="RefSeq" id="WP_012138982.1">
    <property type="nucleotide sequence ID" value="NZ_KE007326.1"/>
</dbReference>
<dbReference type="PANTHER" id="PTHR43692:SF1">
    <property type="entry name" value="UDP-N-ACETYLMURAMOYLALANINE--D-GLUTAMATE LIGASE"/>
    <property type="match status" value="1"/>
</dbReference>
<keyword evidence="7 8" id="KW-0131">Cell cycle</keyword>
<dbReference type="GO" id="GO:0008764">
    <property type="term" value="F:UDP-N-acetylmuramoylalanine-D-glutamate ligase activity"/>
    <property type="evidence" value="ECO:0007669"/>
    <property type="project" value="UniProtKB-UniRule"/>
</dbReference>
<keyword evidence="5 7" id="KW-0547">Nucleotide-binding</keyword>
<dbReference type="AlphaFoldDB" id="R8AYD6"/>
<dbReference type="SUPFAM" id="SSF53623">
    <property type="entry name" value="MurD-like peptide ligases, catalytic domain"/>
    <property type="match status" value="1"/>
</dbReference>
<dbReference type="Proteomes" id="UP000016540">
    <property type="component" value="Unassembled WGS sequence"/>
</dbReference>
<dbReference type="UniPathway" id="UPA00219"/>
<comment type="function">
    <text evidence="7 8">Cell wall formation. Catalyzes the addition of glutamate to the nucleotide precursor UDP-N-acetylmuramoyl-L-alanine (UMA).</text>
</comment>
<dbReference type="HOGENOM" id="CLU_032540_1_0_6"/>
<evidence type="ECO:0000259" key="9">
    <source>
        <dbReference type="Pfam" id="PF02875"/>
    </source>
</evidence>
<dbReference type="Gene3D" id="3.40.50.720">
    <property type="entry name" value="NAD(P)-binding Rossmann-like Domain"/>
    <property type="match status" value="1"/>
</dbReference>
<dbReference type="InterPro" id="IPR004101">
    <property type="entry name" value="Mur_ligase_C"/>
</dbReference>
<evidence type="ECO:0000256" key="5">
    <source>
        <dbReference type="ARBA" id="ARBA00022741"/>
    </source>
</evidence>
<dbReference type="EC" id="6.3.2.9" evidence="7 8"/>
<dbReference type="SUPFAM" id="SSF51984">
    <property type="entry name" value="MurCD N-terminal domain"/>
    <property type="match status" value="1"/>
</dbReference>
<evidence type="ECO:0000256" key="3">
    <source>
        <dbReference type="ARBA" id="ARBA00022490"/>
    </source>
</evidence>
<evidence type="ECO:0000259" key="10">
    <source>
        <dbReference type="Pfam" id="PF08245"/>
    </source>
</evidence>
<dbReference type="Pfam" id="PF08245">
    <property type="entry name" value="Mur_ligase_M"/>
    <property type="match status" value="1"/>
</dbReference>
<dbReference type="OrthoDB" id="9809796at2"/>
<dbReference type="eggNOG" id="COG0771">
    <property type="taxonomic scope" value="Bacteria"/>
</dbReference>
<comment type="subcellular location">
    <subcellularLocation>
        <location evidence="1 7 8">Cytoplasm</location>
    </subcellularLocation>
</comment>
<dbReference type="InterPro" id="IPR036615">
    <property type="entry name" value="Mur_ligase_C_dom_sf"/>
</dbReference>
<keyword evidence="4 7" id="KW-0436">Ligase</keyword>
<dbReference type="GO" id="GO:0005737">
    <property type="term" value="C:cytoplasm"/>
    <property type="evidence" value="ECO:0007669"/>
    <property type="project" value="UniProtKB-SubCell"/>
</dbReference>
<comment type="similarity">
    <text evidence="7">Belongs to the MurCDEF family.</text>
</comment>
<reference evidence="11 12" key="1">
    <citation type="journal article" date="2013" name="Genome Announc.">
        <title>Draft Genome Sequence of the Moderately Halophilic Bacterium Marinobacter lipolyticus Strain SM19.</title>
        <authorList>
            <person name="Papke R.T."/>
            <person name="de la Haba R.R."/>
            <person name="Infante-Dominguez C."/>
            <person name="Perez D."/>
            <person name="Sanchez-Porro C."/>
            <person name="Lapierre P."/>
            <person name="Ventosa A."/>
        </authorList>
    </citation>
    <scope>NUCLEOTIDE SEQUENCE [LARGE SCALE GENOMIC DNA]</scope>
    <source>
        <strain evidence="11 12">SM19</strain>
    </source>
</reference>
<gene>
    <name evidence="7" type="primary">murD</name>
    <name evidence="11" type="ORF">MARLIPOL_14260</name>
</gene>
<dbReference type="Pfam" id="PF02875">
    <property type="entry name" value="Mur_ligase_C"/>
    <property type="match status" value="1"/>
</dbReference>
<accession>R8AYD6</accession>
<keyword evidence="6 7" id="KW-0067">ATP-binding</keyword>
<dbReference type="EMBL" id="ASAD01000016">
    <property type="protein sequence ID" value="EON91348.1"/>
    <property type="molecule type" value="Genomic_DNA"/>
</dbReference>
<name>R8AYD6_9GAMM</name>
<dbReference type="GO" id="GO:0005524">
    <property type="term" value="F:ATP binding"/>
    <property type="evidence" value="ECO:0007669"/>
    <property type="project" value="UniProtKB-UniRule"/>
</dbReference>
<keyword evidence="12" id="KW-1185">Reference proteome</keyword>
<evidence type="ECO:0000256" key="1">
    <source>
        <dbReference type="ARBA" id="ARBA00004496"/>
    </source>
</evidence>
<evidence type="ECO:0000256" key="2">
    <source>
        <dbReference type="ARBA" id="ARBA00004752"/>
    </source>
</evidence>
<dbReference type="PANTHER" id="PTHR43692">
    <property type="entry name" value="UDP-N-ACETYLMURAMOYLALANINE--D-GLUTAMATE LIGASE"/>
    <property type="match status" value="1"/>
</dbReference>
<keyword evidence="7 8" id="KW-0133">Cell shape</keyword>
<dbReference type="Pfam" id="PF21799">
    <property type="entry name" value="MurD-like_N"/>
    <property type="match status" value="1"/>
</dbReference>
<dbReference type="HAMAP" id="MF_00639">
    <property type="entry name" value="MurD"/>
    <property type="match status" value="1"/>
</dbReference>
<dbReference type="STRING" id="1318628.MARLIPOL_14260"/>
<dbReference type="PATRIC" id="fig|1318628.3.peg.2850"/>
<evidence type="ECO:0000256" key="4">
    <source>
        <dbReference type="ARBA" id="ARBA00022598"/>
    </source>
</evidence>
<dbReference type="InterPro" id="IPR005762">
    <property type="entry name" value="MurD"/>
</dbReference>
<dbReference type="GO" id="GO:0009252">
    <property type="term" value="P:peptidoglycan biosynthetic process"/>
    <property type="evidence" value="ECO:0007669"/>
    <property type="project" value="UniProtKB-UniRule"/>
</dbReference>
<evidence type="ECO:0000256" key="6">
    <source>
        <dbReference type="ARBA" id="ARBA00022840"/>
    </source>
</evidence>
<dbReference type="Gene3D" id="3.40.1190.10">
    <property type="entry name" value="Mur-like, catalytic domain"/>
    <property type="match status" value="1"/>
</dbReference>
<evidence type="ECO:0000313" key="11">
    <source>
        <dbReference type="EMBL" id="EON91348.1"/>
    </source>
</evidence>
<keyword evidence="7 8" id="KW-0961">Cell wall biogenesis/degradation</keyword>
<keyword evidence="3 7" id="KW-0963">Cytoplasm</keyword>
<comment type="pathway">
    <text evidence="2 7 8">Cell wall biogenesis; peptidoglycan biosynthesis.</text>
</comment>
<dbReference type="NCBIfam" id="TIGR01087">
    <property type="entry name" value="murD"/>
    <property type="match status" value="1"/>
</dbReference>
<protein>
    <recommendedName>
        <fullName evidence="7 8">UDP-N-acetylmuramoylalanine--D-glutamate ligase</fullName>
        <ecNumber evidence="7 8">6.3.2.9</ecNumber>
    </recommendedName>
    <alternativeName>
        <fullName evidence="7">D-glutamic acid-adding enzyme</fullName>
    </alternativeName>
    <alternativeName>
        <fullName evidence="7">UDP-N-acetylmuramoyl-L-alanyl-D-glutamate synthetase</fullName>
    </alternativeName>
</protein>
<dbReference type="GO" id="GO:0071555">
    <property type="term" value="P:cell wall organization"/>
    <property type="evidence" value="ECO:0007669"/>
    <property type="project" value="UniProtKB-KW"/>
</dbReference>
<feature type="domain" description="Mur ligase C-terminal" evidence="9">
    <location>
        <begin position="308"/>
        <end position="423"/>
    </location>
</feature>
<keyword evidence="7 8" id="KW-0132">Cell division</keyword>
<keyword evidence="7 8" id="KW-0573">Peptidoglycan synthesis</keyword>